<dbReference type="EMBL" id="CP060696">
    <property type="protein sequence ID" value="QNO18259.1"/>
    <property type="molecule type" value="Genomic_DNA"/>
</dbReference>
<evidence type="ECO:0000256" key="1">
    <source>
        <dbReference type="SAM" id="Phobius"/>
    </source>
</evidence>
<feature type="transmembrane region" description="Helical" evidence="1">
    <location>
        <begin position="128"/>
        <end position="151"/>
    </location>
</feature>
<feature type="transmembrane region" description="Helical" evidence="1">
    <location>
        <begin position="31"/>
        <end position="52"/>
    </location>
</feature>
<organism evidence="2 3">
    <name type="scientific">Caproicibacterium amylolyticum</name>
    <dbReference type="NCBI Taxonomy" id="2766537"/>
    <lineage>
        <taxon>Bacteria</taxon>
        <taxon>Bacillati</taxon>
        <taxon>Bacillota</taxon>
        <taxon>Clostridia</taxon>
        <taxon>Eubacteriales</taxon>
        <taxon>Oscillospiraceae</taxon>
        <taxon>Caproicibacterium</taxon>
    </lineage>
</organism>
<dbReference type="RefSeq" id="WP_212507325.1">
    <property type="nucleotide sequence ID" value="NZ_CP060696.1"/>
</dbReference>
<keyword evidence="1" id="KW-1133">Transmembrane helix</keyword>
<dbReference type="Proteomes" id="UP000516046">
    <property type="component" value="Chromosome"/>
</dbReference>
<evidence type="ECO:0000313" key="2">
    <source>
        <dbReference type="EMBL" id="QNO18259.1"/>
    </source>
</evidence>
<feature type="transmembrane region" description="Helical" evidence="1">
    <location>
        <begin position="96"/>
        <end position="116"/>
    </location>
</feature>
<gene>
    <name evidence="2" type="ORF">H6X83_00915</name>
</gene>
<name>A0A7G9WHU7_9FIRM</name>
<sequence>MKSKLAWAVFGVTLAASLGLRLVALTAAETFGTMSILLCAVLAVGVAVCFFACRTDHTMVRLPFSGRVLSIAYIAAGILLTGITIVYQAWNKTGLFPYTTGICTILAVAAGLMLCLQGCLFAADGQNYFAAHPMLALIPALWCCAELVLQFRINVSEAVNLENILRTGSLIFLLLTLQSLAQMAAQVRRVSRGRLFGLGFGAVTFCVVSVLPKIGSVSAAAYPPGLLWVLLVLSAYVMISLCTVRPMTREELTGETEDEEEPEVRPVVMKDAPALSVHLQRGNRPVIASREDRRPLSQSEMEKRLERVLVQYLGQRYNAKCYFYSHKKLY</sequence>
<accession>A0A7G9WHU7</accession>
<keyword evidence="1" id="KW-0472">Membrane</keyword>
<keyword evidence="1" id="KW-0812">Transmembrane</keyword>
<feature type="transmembrane region" description="Helical" evidence="1">
    <location>
        <begin position="163"/>
        <end position="183"/>
    </location>
</feature>
<dbReference type="KEGG" id="caml:H6X83_00915"/>
<evidence type="ECO:0000313" key="3">
    <source>
        <dbReference type="Proteomes" id="UP000516046"/>
    </source>
</evidence>
<reference evidence="2 3" key="1">
    <citation type="submission" date="2020-08" db="EMBL/GenBank/DDBJ databases">
        <authorList>
            <person name="Ren C."/>
            <person name="Gu Y."/>
            <person name="Xu Y."/>
        </authorList>
    </citation>
    <scope>NUCLEOTIDE SEQUENCE [LARGE SCALE GENOMIC DNA]</scope>
    <source>
        <strain evidence="2 3">LBM18003</strain>
    </source>
</reference>
<feature type="transmembrane region" description="Helical" evidence="1">
    <location>
        <begin position="226"/>
        <end position="244"/>
    </location>
</feature>
<protein>
    <submittedName>
        <fullName evidence="2">Uncharacterized protein</fullName>
    </submittedName>
</protein>
<keyword evidence="3" id="KW-1185">Reference proteome</keyword>
<feature type="transmembrane region" description="Helical" evidence="1">
    <location>
        <begin position="195"/>
        <end position="214"/>
    </location>
</feature>
<dbReference type="AlphaFoldDB" id="A0A7G9WHU7"/>
<feature type="transmembrane region" description="Helical" evidence="1">
    <location>
        <begin position="64"/>
        <end position="90"/>
    </location>
</feature>
<proteinExistence type="predicted"/>